<dbReference type="InterPro" id="IPR029044">
    <property type="entry name" value="Nucleotide-diphossugar_trans"/>
</dbReference>
<organism evidence="3 4">
    <name type="scientific">Ectobacillus funiculus</name>
    <dbReference type="NCBI Taxonomy" id="137993"/>
    <lineage>
        <taxon>Bacteria</taxon>
        <taxon>Bacillati</taxon>
        <taxon>Bacillota</taxon>
        <taxon>Bacilli</taxon>
        <taxon>Bacillales</taxon>
        <taxon>Bacillaceae</taxon>
        <taxon>Ectobacillus</taxon>
    </lineage>
</organism>
<dbReference type="GO" id="GO:0016757">
    <property type="term" value="F:glycosyltransferase activity"/>
    <property type="evidence" value="ECO:0007669"/>
    <property type="project" value="UniProtKB-KW"/>
</dbReference>
<comment type="similarity">
    <text evidence="1">Belongs to the glycosyltransferase 2 family.</text>
</comment>
<keyword evidence="3" id="KW-0328">Glycosyltransferase</keyword>
<evidence type="ECO:0000313" key="4">
    <source>
        <dbReference type="Proteomes" id="UP001589609"/>
    </source>
</evidence>
<evidence type="ECO:0000313" key="3">
    <source>
        <dbReference type="EMBL" id="MFB9759834.1"/>
    </source>
</evidence>
<dbReference type="RefSeq" id="WP_379950167.1">
    <property type="nucleotide sequence ID" value="NZ_JBHMAF010000097.1"/>
</dbReference>
<name>A0ABV5WGZ0_9BACI</name>
<dbReference type="SUPFAM" id="SSF53448">
    <property type="entry name" value="Nucleotide-diphospho-sugar transferases"/>
    <property type="match status" value="1"/>
</dbReference>
<keyword evidence="3" id="KW-0808">Transferase</keyword>
<dbReference type="Proteomes" id="UP001589609">
    <property type="component" value="Unassembled WGS sequence"/>
</dbReference>
<dbReference type="Pfam" id="PF00535">
    <property type="entry name" value="Glycos_transf_2"/>
    <property type="match status" value="1"/>
</dbReference>
<protein>
    <submittedName>
        <fullName evidence="3">Glycosyltransferase</fullName>
        <ecNumber evidence="3">2.4.-.-</ecNumber>
    </submittedName>
</protein>
<feature type="domain" description="Glycosyltransferase 2-like" evidence="2">
    <location>
        <begin position="6"/>
        <end position="146"/>
    </location>
</feature>
<sequence>MIPMVSVILTSYNKPHTIGKAIESVIAQTMGNWEFFIMDDNSNEETVDIIKRYLNDPRIYYFNSNIQDSERYKKTRYATLINKALCKTKGKYITYLTDDNIFLPERFRTMVDVLNQNRKIQIVYSQQLVRDMDENGEVQSETIRKTNGILNKPVGLVDHCSIMHTREIADKIFRNYGGYWDDDPAYWFNGDAAFWNRLTKFDSFYPIPKTLDIAFKGPESFQKLYTHLPKNIPDGTLVKGPSSDIYIIDNQERRKIYPEIFKKLKYDYNQIVRIPDPFLFKHNEGMPVDDQVFLNLTLLPSQRIIKSPTHPAIYYIQNNKKHLIKDEKAFRDFKFQRGQIIMVSDQLLTELPEGLPIKELSNEITILPDGVLFHNESYYISLSNSLHPIEERVAAKLNLPVTNPVRIECSLLSKFKKGEPFNWEIRLFF</sequence>
<keyword evidence="4" id="KW-1185">Reference proteome</keyword>
<reference evidence="3 4" key="1">
    <citation type="submission" date="2024-09" db="EMBL/GenBank/DDBJ databases">
        <authorList>
            <person name="Sun Q."/>
            <person name="Mori K."/>
        </authorList>
    </citation>
    <scope>NUCLEOTIDE SEQUENCE [LARGE SCALE GENOMIC DNA]</scope>
    <source>
        <strain evidence="3 4">JCM 11201</strain>
    </source>
</reference>
<proteinExistence type="inferred from homology"/>
<dbReference type="InterPro" id="IPR001173">
    <property type="entry name" value="Glyco_trans_2-like"/>
</dbReference>
<evidence type="ECO:0000256" key="1">
    <source>
        <dbReference type="ARBA" id="ARBA00006739"/>
    </source>
</evidence>
<dbReference type="EC" id="2.4.-.-" evidence="3"/>
<dbReference type="EMBL" id="JBHMAF010000097">
    <property type="protein sequence ID" value="MFB9759834.1"/>
    <property type="molecule type" value="Genomic_DNA"/>
</dbReference>
<comment type="caution">
    <text evidence="3">The sequence shown here is derived from an EMBL/GenBank/DDBJ whole genome shotgun (WGS) entry which is preliminary data.</text>
</comment>
<dbReference type="Gene3D" id="3.90.550.10">
    <property type="entry name" value="Spore Coat Polysaccharide Biosynthesis Protein SpsA, Chain A"/>
    <property type="match status" value="1"/>
</dbReference>
<accession>A0ABV5WGZ0</accession>
<dbReference type="PANTHER" id="PTHR22916">
    <property type="entry name" value="GLYCOSYLTRANSFERASE"/>
    <property type="match status" value="1"/>
</dbReference>
<evidence type="ECO:0000259" key="2">
    <source>
        <dbReference type="Pfam" id="PF00535"/>
    </source>
</evidence>
<gene>
    <name evidence="3" type="ORF">ACFFMS_15660</name>
</gene>
<dbReference type="PANTHER" id="PTHR22916:SF3">
    <property type="entry name" value="UDP-GLCNAC:BETAGAL BETA-1,3-N-ACETYLGLUCOSAMINYLTRANSFERASE-LIKE PROTEIN 1"/>
    <property type="match status" value="1"/>
</dbReference>